<dbReference type="EMBL" id="UINC01096180">
    <property type="protein sequence ID" value="SVC52850.1"/>
    <property type="molecule type" value="Genomic_DNA"/>
</dbReference>
<evidence type="ECO:0000256" key="1">
    <source>
        <dbReference type="SAM" id="MobiDB-lite"/>
    </source>
</evidence>
<feature type="non-terminal residue" evidence="2">
    <location>
        <position position="1"/>
    </location>
</feature>
<evidence type="ECO:0000313" key="2">
    <source>
        <dbReference type="EMBL" id="SVC52850.1"/>
    </source>
</evidence>
<sequence>GRWNTLNLPRPPSPLTRLAKPAI</sequence>
<dbReference type="AlphaFoldDB" id="A0A382MWE1"/>
<feature type="region of interest" description="Disordered" evidence="1">
    <location>
        <begin position="1"/>
        <end position="23"/>
    </location>
</feature>
<feature type="non-terminal residue" evidence="2">
    <location>
        <position position="23"/>
    </location>
</feature>
<protein>
    <submittedName>
        <fullName evidence="2">Uncharacterized protein</fullName>
    </submittedName>
</protein>
<proteinExistence type="predicted"/>
<accession>A0A382MWE1</accession>
<organism evidence="2">
    <name type="scientific">marine metagenome</name>
    <dbReference type="NCBI Taxonomy" id="408172"/>
    <lineage>
        <taxon>unclassified sequences</taxon>
        <taxon>metagenomes</taxon>
        <taxon>ecological metagenomes</taxon>
    </lineage>
</organism>
<reference evidence="2" key="1">
    <citation type="submission" date="2018-05" db="EMBL/GenBank/DDBJ databases">
        <authorList>
            <person name="Lanie J.A."/>
            <person name="Ng W.-L."/>
            <person name="Kazmierczak K.M."/>
            <person name="Andrzejewski T.M."/>
            <person name="Davidsen T.M."/>
            <person name="Wayne K.J."/>
            <person name="Tettelin H."/>
            <person name="Glass J.I."/>
            <person name="Rusch D."/>
            <person name="Podicherti R."/>
            <person name="Tsui H.-C.T."/>
            <person name="Winkler M.E."/>
        </authorList>
    </citation>
    <scope>NUCLEOTIDE SEQUENCE</scope>
</reference>
<name>A0A382MWE1_9ZZZZ</name>
<gene>
    <name evidence="2" type="ORF">METZ01_LOCUS305704</name>
</gene>